<keyword evidence="1" id="KW-0812">Transmembrane</keyword>
<feature type="transmembrane region" description="Helical" evidence="1">
    <location>
        <begin position="12"/>
        <end position="32"/>
    </location>
</feature>
<keyword evidence="1" id="KW-0472">Membrane</keyword>
<name>A0AAX1F8D5_9NEIS</name>
<evidence type="ECO:0000313" key="3">
    <source>
        <dbReference type="Proteomes" id="UP000326695"/>
    </source>
</evidence>
<keyword evidence="1" id="KW-1133">Transmembrane helix</keyword>
<dbReference type="RefSeq" id="WP_067442638.1">
    <property type="nucleotide sequence ID" value="NZ_CP038018.1"/>
</dbReference>
<keyword evidence="3" id="KW-1185">Reference proteome</keyword>
<gene>
    <name evidence="2" type="ORF">EZJ17_06735</name>
</gene>
<dbReference type="Proteomes" id="UP000326695">
    <property type="component" value="Chromosome"/>
</dbReference>
<sequence length="185" mass="19584">MLKLQSMRGSTLLEVLISVFIMAFGIMALMLAQLKSVGNVREAEMQTRVAQAVQNLSAGMLSNPDVITNLGSASNVNAKLQYSNYKTASWVNVDSNPPTANVICGLGSANSIVTNSEFTTCITNAFVNELKIALPNAGNIAYKIDSTSGATPTTTISVKWSETNDDAAGANSDNYNFQYSAVVGD</sequence>
<organism evidence="2 3">
    <name type="scientific">Eikenella exigua</name>
    <dbReference type="NCBI Taxonomy" id="2528037"/>
    <lineage>
        <taxon>Bacteria</taxon>
        <taxon>Pseudomonadati</taxon>
        <taxon>Pseudomonadota</taxon>
        <taxon>Betaproteobacteria</taxon>
        <taxon>Neisseriales</taxon>
        <taxon>Neisseriaceae</taxon>
        <taxon>Eikenella</taxon>
    </lineage>
</organism>
<dbReference type="AlphaFoldDB" id="A0AAX1F8D5"/>
<reference evidence="3" key="1">
    <citation type="journal article" date="2019" name="J. Anim. Genet.">
        <title>Description and whole genome sequencing of Eikenella exigua sp. nov., isolated from brain abscess and blood.</title>
        <authorList>
            <person name="Stormo K.A."/>
            <person name="Nygaard R.M."/>
            <person name="Bruvold T.S."/>
            <person name="Dimmen G."/>
            <person name="Lindemann P.C."/>
            <person name="Jordal S."/>
            <person name="Kommedal O."/>
        </authorList>
    </citation>
    <scope>NUCLEOTIDE SEQUENCE [LARGE SCALE GENOMIC DNA]</scope>
    <source>
        <strain evidence="3">PXX</strain>
    </source>
</reference>
<protein>
    <recommendedName>
        <fullName evidence="4">Type IV pilus modification protein PilV</fullName>
    </recommendedName>
</protein>
<proteinExistence type="predicted"/>
<evidence type="ECO:0008006" key="4">
    <source>
        <dbReference type="Google" id="ProtNLM"/>
    </source>
</evidence>
<evidence type="ECO:0000313" key="2">
    <source>
        <dbReference type="EMBL" id="QED92336.1"/>
    </source>
</evidence>
<dbReference type="KEGG" id="eex:EZJ17_06735"/>
<accession>A0AAX1F8D5</accession>
<evidence type="ECO:0000256" key="1">
    <source>
        <dbReference type="SAM" id="Phobius"/>
    </source>
</evidence>
<dbReference type="EMBL" id="CP038018">
    <property type="protein sequence ID" value="QED92336.1"/>
    <property type="molecule type" value="Genomic_DNA"/>
</dbReference>